<dbReference type="InterPro" id="IPR003859">
    <property type="entry name" value="Galactosyl_T"/>
</dbReference>
<comment type="pathway">
    <text evidence="2 11">Protein modification; protein glycosylation.</text>
</comment>
<sequence>MCTQINWKLEKWEANVTNFPSFDELRQKFTNIRKWGHWRGPSAAAAQGCPAGRQKIVIIIPFRDRLLHLRMLLNNLHHFLQMQQLMAYQIVVVNQAFPTGNKTKDRFNRAKLLNVGFVEMLKQFCNHSAHCWNCVVFHDVDFVPENITNIYQCDRNAPKRLISATDEWDNYKYESLNFMPGDKAWMGGVVAITPDHFSLVNGFSNNYWGWGAEDQNLRERFKLANKSVLFVHGPIGHYKSIELAHKDNDTTNAEMDCACRQLLINNLTNTWKTDGLSSLNYAHLSTTDEILYTNITVDLLMDESLKKGHPCGKKINGIYGCENGEKFHHN</sequence>
<keyword evidence="9" id="KW-0472">Membrane</keyword>
<dbReference type="GO" id="GO:0016020">
    <property type="term" value="C:membrane"/>
    <property type="evidence" value="ECO:0007669"/>
    <property type="project" value="UniProtKB-SubCell"/>
</dbReference>
<comment type="function">
    <text evidence="11">Catalyzes the transfer of galactose onto proteins or lipids.</text>
</comment>
<dbReference type="PANTHER" id="PTHR19300">
    <property type="entry name" value="BETA-1,4-GALACTOSYLTRANSFERASE"/>
    <property type="match status" value="1"/>
</dbReference>
<evidence type="ECO:0000256" key="11">
    <source>
        <dbReference type="RuleBase" id="RU368121"/>
    </source>
</evidence>
<evidence type="ECO:0000259" key="13">
    <source>
        <dbReference type="Pfam" id="PF13733"/>
    </source>
</evidence>
<evidence type="ECO:0000256" key="8">
    <source>
        <dbReference type="ARBA" id="ARBA00022989"/>
    </source>
</evidence>
<dbReference type="EC" id="2.4.1.-" evidence="11"/>
<name>A0ABD2JSW5_HETSC</name>
<dbReference type="EMBL" id="JBICCN010000107">
    <property type="protein sequence ID" value="KAL3093722.1"/>
    <property type="molecule type" value="Genomic_DNA"/>
</dbReference>
<keyword evidence="6" id="KW-0812">Transmembrane</keyword>
<dbReference type="PRINTS" id="PR02050">
    <property type="entry name" value="B14GALTRFASE"/>
</dbReference>
<evidence type="ECO:0000256" key="4">
    <source>
        <dbReference type="ARBA" id="ARBA00022676"/>
    </source>
</evidence>
<evidence type="ECO:0000256" key="1">
    <source>
        <dbReference type="ARBA" id="ARBA00004606"/>
    </source>
</evidence>
<keyword evidence="11" id="KW-0464">Manganese</keyword>
<dbReference type="Pfam" id="PF02709">
    <property type="entry name" value="Glyco_transf_7C"/>
    <property type="match status" value="1"/>
</dbReference>
<evidence type="ECO:0000256" key="3">
    <source>
        <dbReference type="ARBA" id="ARBA00005735"/>
    </source>
</evidence>
<dbReference type="Proteomes" id="UP001620645">
    <property type="component" value="Unassembled WGS sequence"/>
</dbReference>
<evidence type="ECO:0000256" key="7">
    <source>
        <dbReference type="ARBA" id="ARBA00022968"/>
    </source>
</evidence>
<comment type="caution">
    <text evidence="14">The sequence shown here is derived from an EMBL/GenBank/DDBJ whole genome shotgun (WGS) entry which is preliminary data.</text>
</comment>
<evidence type="ECO:0000259" key="12">
    <source>
        <dbReference type="Pfam" id="PF02709"/>
    </source>
</evidence>
<feature type="domain" description="Galactosyltransferase N-terminal" evidence="13">
    <location>
        <begin position="13"/>
        <end position="154"/>
    </location>
</feature>
<evidence type="ECO:0000313" key="15">
    <source>
        <dbReference type="Proteomes" id="UP001620645"/>
    </source>
</evidence>
<comment type="cofactor">
    <cofactor evidence="11">
        <name>Mn(2+)</name>
        <dbReference type="ChEBI" id="CHEBI:29035"/>
    </cofactor>
</comment>
<keyword evidence="15" id="KW-1185">Reference proteome</keyword>
<evidence type="ECO:0000256" key="5">
    <source>
        <dbReference type="ARBA" id="ARBA00022679"/>
    </source>
</evidence>
<proteinExistence type="inferred from homology"/>
<feature type="domain" description="Galactosyltransferase C-terminal" evidence="12">
    <location>
        <begin position="183"/>
        <end position="242"/>
    </location>
</feature>
<dbReference type="InterPro" id="IPR027995">
    <property type="entry name" value="Galactosyl_T_N"/>
</dbReference>
<comment type="similarity">
    <text evidence="3 11">Belongs to the glycosyltransferase 7 family.</text>
</comment>
<dbReference type="GO" id="GO:0016757">
    <property type="term" value="F:glycosyltransferase activity"/>
    <property type="evidence" value="ECO:0007669"/>
    <property type="project" value="UniProtKB-KW"/>
</dbReference>
<evidence type="ECO:0000256" key="6">
    <source>
        <dbReference type="ARBA" id="ARBA00022692"/>
    </source>
</evidence>
<keyword evidence="5 11" id="KW-0808">Transferase</keyword>
<reference evidence="14 15" key="1">
    <citation type="submission" date="2024-10" db="EMBL/GenBank/DDBJ databases">
        <authorList>
            <person name="Kim D."/>
        </authorList>
    </citation>
    <scope>NUCLEOTIDE SEQUENCE [LARGE SCALE GENOMIC DNA]</scope>
    <source>
        <strain evidence="14">Taebaek</strain>
    </source>
</reference>
<dbReference type="Gene3D" id="3.90.550.10">
    <property type="entry name" value="Spore Coat Polysaccharide Biosynthesis Protein SpsA, Chain A"/>
    <property type="match status" value="1"/>
</dbReference>
<dbReference type="Pfam" id="PF13733">
    <property type="entry name" value="Glyco_transf_7N"/>
    <property type="match status" value="1"/>
</dbReference>
<keyword evidence="4 11" id="KW-0328">Glycosyltransferase</keyword>
<dbReference type="InterPro" id="IPR029044">
    <property type="entry name" value="Nucleotide-diphossugar_trans"/>
</dbReference>
<organism evidence="14 15">
    <name type="scientific">Heterodera schachtii</name>
    <name type="common">Sugarbeet cyst nematode worm</name>
    <name type="synonym">Tylenchus schachtii</name>
    <dbReference type="NCBI Taxonomy" id="97005"/>
    <lineage>
        <taxon>Eukaryota</taxon>
        <taxon>Metazoa</taxon>
        <taxon>Ecdysozoa</taxon>
        <taxon>Nematoda</taxon>
        <taxon>Chromadorea</taxon>
        <taxon>Rhabditida</taxon>
        <taxon>Tylenchina</taxon>
        <taxon>Tylenchomorpha</taxon>
        <taxon>Tylenchoidea</taxon>
        <taxon>Heteroderidae</taxon>
        <taxon>Heteroderinae</taxon>
        <taxon>Heterodera</taxon>
    </lineage>
</organism>
<dbReference type="PANTHER" id="PTHR19300:SF57">
    <property type="entry name" value="BETA-1,4-N-ACETYLGALACTOSAMINYLTRANSFERASE"/>
    <property type="match status" value="1"/>
</dbReference>
<evidence type="ECO:0000256" key="9">
    <source>
        <dbReference type="ARBA" id="ARBA00023136"/>
    </source>
</evidence>
<gene>
    <name evidence="14" type="ORF">niasHS_006284</name>
</gene>
<evidence type="ECO:0000256" key="10">
    <source>
        <dbReference type="ARBA" id="ARBA00023180"/>
    </source>
</evidence>
<keyword evidence="8" id="KW-1133">Transmembrane helix</keyword>
<dbReference type="SUPFAM" id="SSF53448">
    <property type="entry name" value="Nucleotide-diphospho-sugar transferases"/>
    <property type="match status" value="1"/>
</dbReference>
<keyword evidence="11" id="KW-0479">Metal-binding</keyword>
<accession>A0ABD2JSW5</accession>
<keyword evidence="7 11" id="KW-0735">Signal-anchor</keyword>
<evidence type="ECO:0000313" key="14">
    <source>
        <dbReference type="EMBL" id="KAL3093722.1"/>
    </source>
</evidence>
<evidence type="ECO:0000256" key="2">
    <source>
        <dbReference type="ARBA" id="ARBA00004922"/>
    </source>
</evidence>
<dbReference type="GO" id="GO:0046872">
    <property type="term" value="F:metal ion binding"/>
    <property type="evidence" value="ECO:0007669"/>
    <property type="project" value="UniProtKB-UniRule"/>
</dbReference>
<protein>
    <recommendedName>
        <fullName evidence="11">Beta-1,4-N-acetylgalactosaminyltransferase</fullName>
        <ecNumber evidence="11">2.4.1.-</ecNumber>
    </recommendedName>
    <alternativeName>
        <fullName evidence="11">Beta-4-GalNAcT</fullName>
    </alternativeName>
</protein>
<dbReference type="InterPro" id="IPR027791">
    <property type="entry name" value="Galactosyl_T_C"/>
</dbReference>
<comment type="subcellular location">
    <subcellularLocation>
        <location evidence="1 11">Membrane</location>
        <topology evidence="1 11">Single-pass type II membrane protein</topology>
    </subcellularLocation>
</comment>
<keyword evidence="10 11" id="KW-0325">Glycoprotein</keyword>
<dbReference type="AlphaFoldDB" id="A0ABD2JSW5"/>